<evidence type="ECO:0000256" key="2">
    <source>
        <dbReference type="ARBA" id="ARBA00023054"/>
    </source>
</evidence>
<accession>A0A8D0GDL4</accession>
<reference evidence="5" key="2">
    <citation type="submission" date="2025-09" db="UniProtKB">
        <authorList>
            <consortium name="Ensembl"/>
        </authorList>
    </citation>
    <scope>IDENTIFICATION</scope>
</reference>
<dbReference type="PANTHER" id="PTHR22461">
    <property type="entry name" value="SERINE-RICH COILED-COIL DOMAIN-CONTAINING PROTEIN 2-RELATED"/>
    <property type="match status" value="1"/>
</dbReference>
<feature type="compositionally biased region" description="Low complexity" evidence="4">
    <location>
        <begin position="876"/>
        <end position="893"/>
    </location>
</feature>
<organism evidence="5 6">
    <name type="scientific">Sphenodon punctatus</name>
    <name type="common">Tuatara</name>
    <name type="synonym">Hatteria punctata</name>
    <dbReference type="NCBI Taxonomy" id="8508"/>
    <lineage>
        <taxon>Eukaryota</taxon>
        <taxon>Metazoa</taxon>
        <taxon>Chordata</taxon>
        <taxon>Craniata</taxon>
        <taxon>Vertebrata</taxon>
        <taxon>Euteleostomi</taxon>
        <taxon>Lepidosauria</taxon>
        <taxon>Sphenodontia</taxon>
        <taxon>Sphenodontidae</taxon>
        <taxon>Sphenodon</taxon>
    </lineage>
</organism>
<dbReference type="GO" id="GO:0015630">
    <property type="term" value="C:microtubule cytoskeleton"/>
    <property type="evidence" value="ECO:0007669"/>
    <property type="project" value="TreeGrafter"/>
</dbReference>
<dbReference type="Ensembl" id="ENSSPUT00000004935.1">
    <property type="protein sequence ID" value="ENSSPUP00000004652.1"/>
    <property type="gene ID" value="ENSSPUG00000003488.1"/>
</dbReference>
<dbReference type="AlphaFoldDB" id="A0A8D0GDL4"/>
<evidence type="ECO:0000256" key="3">
    <source>
        <dbReference type="SAM" id="Coils"/>
    </source>
</evidence>
<dbReference type="InterPro" id="IPR029627">
    <property type="entry name" value="CCSER"/>
</dbReference>
<feature type="region of interest" description="Disordered" evidence="4">
    <location>
        <begin position="1003"/>
        <end position="1057"/>
    </location>
</feature>
<evidence type="ECO:0000256" key="4">
    <source>
        <dbReference type="SAM" id="MobiDB-lite"/>
    </source>
</evidence>
<protein>
    <submittedName>
        <fullName evidence="5">Coiled-coil serine rich protein 2</fullName>
    </submittedName>
</protein>
<evidence type="ECO:0000313" key="6">
    <source>
        <dbReference type="Proteomes" id="UP000694392"/>
    </source>
</evidence>
<dbReference type="Proteomes" id="UP000694392">
    <property type="component" value="Unplaced"/>
</dbReference>
<proteinExistence type="inferred from homology"/>
<feature type="coiled-coil region" evidence="3">
    <location>
        <begin position="716"/>
        <end position="746"/>
    </location>
</feature>
<dbReference type="GeneTree" id="ENSGT00940000153912"/>
<name>A0A8D0GDL4_SPHPU</name>
<keyword evidence="6" id="KW-1185">Reference proteome</keyword>
<evidence type="ECO:0000256" key="1">
    <source>
        <dbReference type="ARBA" id="ARBA00010949"/>
    </source>
</evidence>
<dbReference type="PANTHER" id="PTHR22461:SF2">
    <property type="entry name" value="SERINE-RICH COILED-COIL DOMAIN-CONTAINING PROTEIN 2"/>
    <property type="match status" value="1"/>
</dbReference>
<keyword evidence="2 3" id="KW-0175">Coiled coil</keyword>
<feature type="region of interest" description="Disordered" evidence="4">
    <location>
        <begin position="1"/>
        <end position="26"/>
    </location>
</feature>
<feature type="compositionally biased region" description="Polar residues" evidence="4">
    <location>
        <begin position="963"/>
        <end position="984"/>
    </location>
</feature>
<sequence length="1057" mass="116818">MEEKPPIRTSLGSRLPKYGTKPVGNSLQAIPNGTALNLSGNKNSAKNCSKHNGTVRMSSFSFNWRKSNKYQLGDQSGKESSTAYISDEKLVHSEKYSPSQGAVGKDVLRVDLSSNSSVSSKTAKQANMFVSSMEELNQKSFPGLSSSTKFTKGTLLGRTSYPGLTTPKSHLNGFYGKRSTVSLQRSRASSGATKSSLGDSQVQSTDNVKSFSCEKMVRSQSFSHSIQNSFLPPASLTRSHSFNRAVDLTRPYQNQHLAIRAPQRSNLLLRNVRQMDIPNANEPLRYGFTRPYAAMTSSGLKKPPLSNGSGAAPTFGYQIGRPSLLKPSRQHFGNKIIIDGSKSKTTDVCVVEESEKSTNINGAIDKVIIENSPRTEGGEVLLDNLGENVSNIMCVTHDVDEISISSLSSSEKNDLSEDFSDDFIDLEDPNRTIQAEQEDIPVQDLEPDSSTQVDLFLSLKESDRSHCNSEEWLDVPKRESTKHLSGSNLISSDMDYRAGSSFELSPSDSSDGTYMWDEEGLEPIGSVHPCGSYESSEMNSIDILNNLDSCDLEDDDLMLDVDLPEDTPCDNAEFENMNHYDRADRNVRQHQEGLWKRTPQRWSAQDHYRLGRPDHYPHGKNDLNRTPLCLEPNIGHFEGCGVPNFYQGPRPMMGLPENTVMLDEMTLRHMVQDCTAVKTQLLKLKRLLHQNDENASLQDIPFSIPSSPEAQDTDTIYKTEDLLNEITQLKEELKKKDETIKQLEHQLATRCNCHRDGQNSKGAVCTHADKYTQTAWRKSSPQVLQPSSSHPSSTDLAQGKLTKMPHIEAHSEYTKQSPHVNGEQQNLNAANGSITNSLNELNALLSTQLNIKDLDENTPSENVKVKENTKESGQMTSNESNTLHSHSSSLQSSPQMNTKEVQTKLAVKSQPSLTNQASRPKTSRTAKPPSQSALVPPVVALTASSLDGSRTSKEPQLPPPSCPTQLQPISSQANLKSKQTQQISKLRPPTISFKTKQISNLKSTLISPEPQNTKPKTNLPRPLAQRKENMQNQNIGLHAGDSLASNQHSRLPKPKTH</sequence>
<reference evidence="5" key="1">
    <citation type="submission" date="2025-08" db="UniProtKB">
        <authorList>
            <consortium name="Ensembl"/>
        </authorList>
    </citation>
    <scope>IDENTIFICATION</scope>
</reference>
<comment type="similarity">
    <text evidence="1">Belongs to the CCSER family.</text>
</comment>
<feature type="region of interest" description="Disordered" evidence="4">
    <location>
        <begin position="855"/>
        <end position="990"/>
    </location>
</feature>
<gene>
    <name evidence="5" type="primary">CCSER2</name>
</gene>
<dbReference type="GO" id="GO:0001578">
    <property type="term" value="P:microtubule bundle formation"/>
    <property type="evidence" value="ECO:0007669"/>
    <property type="project" value="TreeGrafter"/>
</dbReference>
<feature type="compositionally biased region" description="Polar residues" evidence="4">
    <location>
        <begin position="909"/>
        <end position="933"/>
    </location>
</feature>
<feature type="compositionally biased region" description="Polar residues" evidence="4">
    <location>
        <begin position="1003"/>
        <end position="1016"/>
    </location>
</feature>
<dbReference type="GO" id="GO:0008017">
    <property type="term" value="F:microtubule binding"/>
    <property type="evidence" value="ECO:0007669"/>
    <property type="project" value="TreeGrafter"/>
</dbReference>
<evidence type="ECO:0000313" key="5">
    <source>
        <dbReference type="Ensembl" id="ENSSPUP00000004652.1"/>
    </source>
</evidence>